<keyword evidence="2" id="KW-1185">Reference proteome</keyword>
<dbReference type="EMBL" id="NGJZ01000001">
    <property type="protein sequence ID" value="RSU08453.1"/>
    <property type="molecule type" value="Genomic_DNA"/>
</dbReference>
<dbReference type="Proteomes" id="UP000288669">
    <property type="component" value="Unassembled WGS sequence"/>
</dbReference>
<protein>
    <submittedName>
        <fullName evidence="1">Uncharacterized protein</fullName>
    </submittedName>
</protein>
<proteinExistence type="predicted"/>
<evidence type="ECO:0000313" key="1">
    <source>
        <dbReference type="EMBL" id="RSU08453.1"/>
    </source>
</evidence>
<accession>A0A430AKB9</accession>
<sequence>MSEEIKGVVKVVNTEEGKLIKIEGNLASTDKMVIASTFIAMLAREYDTSVKGMAYIMSELNRECPVIFKEEAE</sequence>
<dbReference type="AlphaFoldDB" id="A0A430AKB9"/>
<evidence type="ECO:0000313" key="2">
    <source>
        <dbReference type="Proteomes" id="UP000288669"/>
    </source>
</evidence>
<name>A0A430AKB9_9ENTE</name>
<dbReference type="RefSeq" id="WP_126823063.1">
    <property type="nucleotide sequence ID" value="NZ_JBHLWU010000001.1"/>
</dbReference>
<reference evidence="1 2" key="1">
    <citation type="submission" date="2017-05" db="EMBL/GenBank/DDBJ databases">
        <title>Vagococcus spp. assemblies.</title>
        <authorList>
            <person name="Gulvik C.A."/>
        </authorList>
    </citation>
    <scope>NUCLEOTIDE SEQUENCE [LARGE SCALE GENOMIC DNA]</scope>
    <source>
        <strain evidence="1 2">DSM 24756</strain>
    </source>
</reference>
<comment type="caution">
    <text evidence="1">The sequence shown here is derived from an EMBL/GenBank/DDBJ whole genome shotgun (WGS) entry which is preliminary data.</text>
</comment>
<gene>
    <name evidence="1" type="ORF">CBF30_04225</name>
</gene>
<organism evidence="1 2">
    <name type="scientific">Vagococcus entomophilus</name>
    <dbReference type="NCBI Taxonomy" id="1160095"/>
    <lineage>
        <taxon>Bacteria</taxon>
        <taxon>Bacillati</taxon>
        <taxon>Bacillota</taxon>
        <taxon>Bacilli</taxon>
        <taxon>Lactobacillales</taxon>
        <taxon>Enterococcaceae</taxon>
        <taxon>Vagococcus</taxon>
    </lineage>
</organism>